<keyword evidence="1" id="KW-1133">Transmembrane helix</keyword>
<keyword evidence="1" id="KW-0472">Membrane</keyword>
<gene>
    <name evidence="2" type="ORF">C2869_16275</name>
</gene>
<evidence type="ECO:0000256" key="1">
    <source>
        <dbReference type="SAM" id="Phobius"/>
    </source>
</evidence>
<evidence type="ECO:0000313" key="3">
    <source>
        <dbReference type="Proteomes" id="UP000244441"/>
    </source>
</evidence>
<evidence type="ECO:0000313" key="2">
    <source>
        <dbReference type="EMBL" id="AWB67884.1"/>
    </source>
</evidence>
<dbReference type="Proteomes" id="UP000244441">
    <property type="component" value="Chromosome"/>
</dbReference>
<accession>A0A2S0VUI6</accession>
<dbReference type="AlphaFoldDB" id="A0A2S0VUI6"/>
<keyword evidence="3" id="KW-1185">Reference proteome</keyword>
<feature type="transmembrane region" description="Helical" evidence="1">
    <location>
        <begin position="12"/>
        <end position="33"/>
    </location>
</feature>
<organism evidence="2 3">
    <name type="scientific">Saccharobesus litoralis</name>
    <dbReference type="NCBI Taxonomy" id="2172099"/>
    <lineage>
        <taxon>Bacteria</taxon>
        <taxon>Pseudomonadati</taxon>
        <taxon>Pseudomonadota</taxon>
        <taxon>Gammaproteobacteria</taxon>
        <taxon>Alteromonadales</taxon>
        <taxon>Alteromonadaceae</taxon>
        <taxon>Saccharobesus</taxon>
    </lineage>
</organism>
<proteinExistence type="predicted"/>
<reference evidence="2 3" key="1">
    <citation type="submission" date="2018-01" db="EMBL/GenBank/DDBJ databases">
        <title>Genome sequence of a Cantenovulum-like bacteria.</title>
        <authorList>
            <person name="Tan W.R."/>
            <person name="Lau N.-S."/>
            <person name="Go F."/>
            <person name="Amirul A.-A.A."/>
        </authorList>
    </citation>
    <scope>NUCLEOTIDE SEQUENCE [LARGE SCALE GENOMIC DNA]</scope>
    <source>
        <strain evidence="2 3">CCB-QB4</strain>
    </source>
</reference>
<feature type="transmembrane region" description="Helical" evidence="1">
    <location>
        <begin position="39"/>
        <end position="62"/>
    </location>
</feature>
<dbReference type="EMBL" id="CP026604">
    <property type="protein sequence ID" value="AWB67884.1"/>
    <property type="molecule type" value="Genomic_DNA"/>
</dbReference>
<sequence length="82" mass="9706">MHLFNKSLTSSELNICILIVAMLLVGTPVYFYFETNRLGYFVLLSIMCIKLIFNIAQIEVLLKYQKKIWVRQLLAIMLFRFI</sequence>
<keyword evidence="1" id="KW-0812">Transmembrane</keyword>
<protein>
    <submittedName>
        <fullName evidence="2">Uncharacterized protein</fullName>
    </submittedName>
</protein>
<name>A0A2S0VUI6_9ALTE</name>
<dbReference type="KEGG" id="cate:C2869_16275"/>